<keyword evidence="2" id="KW-1185">Reference proteome</keyword>
<evidence type="ECO:0000313" key="2">
    <source>
        <dbReference type="Proteomes" id="UP000664859"/>
    </source>
</evidence>
<accession>A0A835Z3B5</accession>
<dbReference type="EMBL" id="JAFCMP010000112">
    <property type="protein sequence ID" value="KAG5186240.1"/>
    <property type="molecule type" value="Genomic_DNA"/>
</dbReference>
<proteinExistence type="predicted"/>
<evidence type="ECO:0008006" key="3">
    <source>
        <dbReference type="Google" id="ProtNLM"/>
    </source>
</evidence>
<dbReference type="AlphaFoldDB" id="A0A835Z3B5"/>
<dbReference type="InterPro" id="IPR027267">
    <property type="entry name" value="AH/BAR_dom_sf"/>
</dbReference>
<comment type="caution">
    <text evidence="1">The sequence shown here is derived from an EMBL/GenBank/DDBJ whole genome shotgun (WGS) entry which is preliminary data.</text>
</comment>
<sequence>MITNAEHFRAKLKESAGLASKLAHNFMRMSQGDVGEGEPEEAWMTTAKRQSEVLKTTTADSALVVEQVLYIDMDQFLLSDLKAQLESYSDINKLVKERYELKVELQHYSDKVQELNFNPKATEEKKVRNAEKYATANNKLREQTDALMRRFAEAELRRRRVLEEDLPRLMDLHRSTYEAMAANALKAAQGITLAPA</sequence>
<organism evidence="1 2">
    <name type="scientific">Tribonema minus</name>
    <dbReference type="NCBI Taxonomy" id="303371"/>
    <lineage>
        <taxon>Eukaryota</taxon>
        <taxon>Sar</taxon>
        <taxon>Stramenopiles</taxon>
        <taxon>Ochrophyta</taxon>
        <taxon>PX clade</taxon>
        <taxon>Xanthophyceae</taxon>
        <taxon>Tribonematales</taxon>
        <taxon>Tribonemataceae</taxon>
        <taxon>Tribonema</taxon>
    </lineage>
</organism>
<evidence type="ECO:0000313" key="1">
    <source>
        <dbReference type="EMBL" id="KAG5186240.1"/>
    </source>
</evidence>
<dbReference type="Gene3D" id="1.20.1270.60">
    <property type="entry name" value="Arfaptin homology (AH) domain/BAR domain"/>
    <property type="match status" value="1"/>
</dbReference>
<gene>
    <name evidence="1" type="ORF">JKP88DRAFT_272531</name>
</gene>
<dbReference type="Proteomes" id="UP000664859">
    <property type="component" value="Unassembled WGS sequence"/>
</dbReference>
<reference evidence="1" key="1">
    <citation type="submission" date="2021-02" db="EMBL/GenBank/DDBJ databases">
        <title>First Annotated Genome of the Yellow-green Alga Tribonema minus.</title>
        <authorList>
            <person name="Mahan K.M."/>
        </authorList>
    </citation>
    <scope>NUCLEOTIDE SEQUENCE</scope>
    <source>
        <strain evidence="1">UTEX B ZZ1240</strain>
    </source>
</reference>
<protein>
    <recommendedName>
        <fullName evidence="3">BAR domain-containing protein</fullName>
    </recommendedName>
</protein>
<name>A0A835Z3B5_9STRA</name>